<dbReference type="Proteomes" id="UP000583800">
    <property type="component" value="Unassembled WGS sequence"/>
</dbReference>
<dbReference type="RefSeq" id="WP_185089664.1">
    <property type="nucleotide sequence ID" value="NZ_JACHJB010000004.1"/>
</dbReference>
<dbReference type="AlphaFoldDB" id="A0A7X0CBF1"/>
<name>A0A7X0CBF1_9ACTN</name>
<reference evidence="1 2" key="1">
    <citation type="submission" date="2020-08" db="EMBL/GenBank/DDBJ databases">
        <title>Sequencing the genomes of 1000 actinobacteria strains.</title>
        <authorList>
            <person name="Klenk H.-P."/>
        </authorList>
    </citation>
    <scope>NUCLEOTIDE SEQUENCE [LARGE SCALE GENOMIC DNA]</scope>
    <source>
        <strain evidence="1 2">DSM 45913</strain>
    </source>
</reference>
<dbReference type="EMBL" id="JACHJB010000004">
    <property type="protein sequence ID" value="MBB6352003.1"/>
    <property type="molecule type" value="Genomic_DNA"/>
</dbReference>
<evidence type="ECO:0000313" key="2">
    <source>
        <dbReference type="Proteomes" id="UP000583800"/>
    </source>
</evidence>
<proteinExistence type="predicted"/>
<comment type="caution">
    <text evidence="1">The sequence shown here is derived from an EMBL/GenBank/DDBJ whole genome shotgun (WGS) entry which is preliminary data.</text>
</comment>
<keyword evidence="2" id="KW-1185">Reference proteome</keyword>
<protein>
    <submittedName>
        <fullName evidence="1">Uncharacterized protein</fullName>
    </submittedName>
</protein>
<accession>A0A7X0CBF1</accession>
<sequence>MAYPLVDADFVVACDGKRLGAGHATSWQDGDSGGTAQCGVRTGDKTRVADMALQLAC</sequence>
<gene>
    <name evidence="1" type="ORF">FHU36_008586</name>
</gene>
<organism evidence="1 2">
    <name type="scientific">Nonomuraea muscovyensis</name>
    <dbReference type="NCBI Taxonomy" id="1124761"/>
    <lineage>
        <taxon>Bacteria</taxon>
        <taxon>Bacillati</taxon>
        <taxon>Actinomycetota</taxon>
        <taxon>Actinomycetes</taxon>
        <taxon>Streptosporangiales</taxon>
        <taxon>Streptosporangiaceae</taxon>
        <taxon>Nonomuraea</taxon>
    </lineage>
</organism>
<evidence type="ECO:0000313" key="1">
    <source>
        <dbReference type="EMBL" id="MBB6352003.1"/>
    </source>
</evidence>